<dbReference type="AlphaFoldDB" id="A0ABD1F1K5"/>
<dbReference type="PANTHER" id="PTHR13136:SF16">
    <property type="entry name" value="KAT8 REGULATORY NSL COMPLEX SUBUNIT 3"/>
    <property type="match status" value="1"/>
</dbReference>
<dbReference type="Gene3D" id="3.40.50.1820">
    <property type="entry name" value="alpha/beta hydrolase"/>
    <property type="match status" value="1"/>
</dbReference>
<dbReference type="InterPro" id="IPR029058">
    <property type="entry name" value="AB_hydrolase_fold"/>
</dbReference>
<evidence type="ECO:0000256" key="1">
    <source>
        <dbReference type="SAM" id="MobiDB-lite"/>
    </source>
</evidence>
<gene>
    <name evidence="3" type="ORF">ABEB36_003746</name>
</gene>
<evidence type="ECO:0000313" key="4">
    <source>
        <dbReference type="Proteomes" id="UP001566132"/>
    </source>
</evidence>
<evidence type="ECO:0000259" key="2">
    <source>
        <dbReference type="Pfam" id="PF23154"/>
    </source>
</evidence>
<feature type="domain" description="KANSL3 helical" evidence="2">
    <location>
        <begin position="117"/>
        <end position="230"/>
    </location>
</feature>
<keyword evidence="4" id="KW-1185">Reference proteome</keyword>
<dbReference type="Pfam" id="PF23154">
    <property type="entry name" value="KANSL3_1st"/>
    <property type="match status" value="1"/>
</dbReference>
<organism evidence="3 4">
    <name type="scientific">Hypothenemus hampei</name>
    <name type="common">Coffee berry borer</name>
    <dbReference type="NCBI Taxonomy" id="57062"/>
    <lineage>
        <taxon>Eukaryota</taxon>
        <taxon>Metazoa</taxon>
        <taxon>Ecdysozoa</taxon>
        <taxon>Arthropoda</taxon>
        <taxon>Hexapoda</taxon>
        <taxon>Insecta</taxon>
        <taxon>Pterygota</taxon>
        <taxon>Neoptera</taxon>
        <taxon>Endopterygota</taxon>
        <taxon>Coleoptera</taxon>
        <taxon>Polyphaga</taxon>
        <taxon>Cucujiformia</taxon>
        <taxon>Curculionidae</taxon>
        <taxon>Scolytinae</taxon>
        <taxon>Hypothenemus</taxon>
    </lineage>
</organism>
<reference evidence="3 4" key="1">
    <citation type="submission" date="2024-05" db="EMBL/GenBank/DDBJ databases">
        <title>Genetic variation in Jamaican populations of the coffee berry borer (Hypothenemus hampei).</title>
        <authorList>
            <person name="Errbii M."/>
            <person name="Myrie A."/>
        </authorList>
    </citation>
    <scope>NUCLEOTIDE SEQUENCE [LARGE SCALE GENOMIC DNA]</scope>
    <source>
        <strain evidence="3">JA-Hopewell-2020-01-JO</strain>
        <tissue evidence="3">Whole body</tissue>
    </source>
</reference>
<dbReference type="InterPro" id="IPR026555">
    <property type="entry name" value="NSL3/Tex30"/>
</dbReference>
<accession>A0ABD1F1K5</accession>
<comment type="caution">
    <text evidence="3">The sequence shown here is derived from an EMBL/GenBank/DDBJ whole genome shotgun (WGS) entry which is preliminary data.</text>
</comment>
<sequence>MIMENELTKYSFPVQMTNIYEREEWVISTDHCYATPWNWKPESSFFKPTRTIFMSRTDGVKPLFSLARSSQQSDDIDVESDVDTPTPVYDLNKASNLMEECERFAAGVRSDLDDENWEDKINKANWTTSQHKLFLGFVKILNELHLGKMVYSGSQNEPVLRRTIIDKSVQRARRLFNTVSYDRKLIYWLHQLLLDNLNQKNLASYLDILQTLKAKLPKFVDKLINNTGSVTRSGHLNNENLNSILKKPWDPLEASLNQDKPKKLPSNPIIVLMPCSPVLSKRNQKWFSLLSNLGQVMSVPTNFGSASHRMTMTNCIDQMFSFARGRIQEVRENFPGRNIILAGIGVGATLALQVAHVENVFCVIALGFSMLTADGKRGEPDDSLLELQCPVLFIIGQCSSTTFQEDLDDLRERMRIETGLIVVGSADNNLIISKKKRREEGITQSIADRCIIDEIGEFISKLILSPFPPQLRQSPTAILADVSKKSRLERKRYNSTASSLDSEPPSPTLRLTRPVGRPAGKTKCKLEAKWAVQVAQARMQAYNLGRNVQPDGQLSTLLQSGIKTIPPIQQKTSGSPTIKVLENVQLTSQATAKLISNSSGRSIDLSKIALGQRATGNVMLLPDGKIKTLPSIKPITVKTSTGTPIVLSMSKGQPRKTKFITKRLDGTPIKKQTFMSFPQPIKTNLPPPTNLTSQDIMDLPIIFADDNQIIDPNMPTDLSTTKNVALQQSPKFLSPTSKNKFVIVNKPTATSGLNNFVVTSPNLKRSSPFPITKQPTKYTKIILSKKAMEPLMKLANDSDHGSTLEAVDLENELIATAVPKPGFSDEMIPLTITSKRGNMDLEQAFTDDDDPDYVPPKNFKLFKKN</sequence>
<dbReference type="EMBL" id="JBDJPC010000003">
    <property type="protein sequence ID" value="KAL1508927.1"/>
    <property type="molecule type" value="Genomic_DNA"/>
</dbReference>
<dbReference type="PANTHER" id="PTHR13136">
    <property type="entry name" value="TESTIS DEVELOPMENT PROTEIN PRTD"/>
    <property type="match status" value="1"/>
</dbReference>
<protein>
    <recommendedName>
        <fullName evidence="2">KANSL3 helical domain-containing protein</fullName>
    </recommendedName>
</protein>
<evidence type="ECO:0000313" key="3">
    <source>
        <dbReference type="EMBL" id="KAL1508927.1"/>
    </source>
</evidence>
<dbReference type="InterPro" id="IPR056519">
    <property type="entry name" value="KANSL3_1st"/>
</dbReference>
<feature type="region of interest" description="Disordered" evidence="1">
    <location>
        <begin position="490"/>
        <end position="518"/>
    </location>
</feature>
<dbReference type="Proteomes" id="UP001566132">
    <property type="component" value="Unassembled WGS sequence"/>
</dbReference>
<dbReference type="SUPFAM" id="SSF53474">
    <property type="entry name" value="alpha/beta-Hydrolases"/>
    <property type="match status" value="1"/>
</dbReference>
<name>A0ABD1F1K5_HYPHA</name>
<proteinExistence type="predicted"/>